<evidence type="ECO:0000259" key="7">
    <source>
        <dbReference type="Pfam" id="PF04084"/>
    </source>
</evidence>
<keyword evidence="4 6" id="KW-0235">DNA replication</keyword>
<evidence type="ECO:0000256" key="2">
    <source>
        <dbReference type="ARBA" id="ARBA00007421"/>
    </source>
</evidence>
<evidence type="ECO:0000313" key="10">
    <source>
        <dbReference type="Proteomes" id="UP000614601"/>
    </source>
</evidence>
<name>A0A811K6E8_9BILA</name>
<dbReference type="EMBL" id="CAJFCW020000002">
    <property type="protein sequence ID" value="CAG9093876.1"/>
    <property type="molecule type" value="Genomic_DNA"/>
</dbReference>
<dbReference type="InterPro" id="IPR056772">
    <property type="entry name" value="RecA-like_ORC2"/>
</dbReference>
<sequence>MDDSVIEEQENIPQLYKKSKKPQIDIAKVCEYIDAQEDDKVMVKKYSQYFDEWVNYLLCGFNIMITGRGSKISLLHRFMESKKVMNDSFIEVMGHESDVSLLEAFKVVADKLEIDVRFKRDSIINHAEIIGNAIEEKNSDFLFVIHNIDGPCLRSEQAMEAIKKLGSFSHVKIIMTLAFQYGDIYWNPDMKYSLKLIEYDINTYRIDLDELLALNPKLESHGGKNDSYHTLESLDMIWTSLAANTQKICIKLYEMWLQSENRAVSFFELFTEVRKNFLTTSEVVLNTQITELKDHYFISVNDDKVITFFVEPMLLAQFMEDKLSL</sequence>
<evidence type="ECO:0000256" key="1">
    <source>
        <dbReference type="ARBA" id="ARBA00004123"/>
    </source>
</evidence>
<dbReference type="GO" id="GO:0005664">
    <property type="term" value="C:nuclear origin of replication recognition complex"/>
    <property type="evidence" value="ECO:0007669"/>
    <property type="project" value="UniProtKB-UniRule"/>
</dbReference>
<dbReference type="EMBL" id="CAJFDH010000002">
    <property type="protein sequence ID" value="CAD5211598.1"/>
    <property type="molecule type" value="Genomic_DNA"/>
</dbReference>
<keyword evidence="5 6" id="KW-0539">Nucleus</keyword>
<organism evidence="9 10">
    <name type="scientific">Bursaphelenchus okinawaensis</name>
    <dbReference type="NCBI Taxonomy" id="465554"/>
    <lineage>
        <taxon>Eukaryota</taxon>
        <taxon>Metazoa</taxon>
        <taxon>Ecdysozoa</taxon>
        <taxon>Nematoda</taxon>
        <taxon>Chromadorea</taxon>
        <taxon>Rhabditida</taxon>
        <taxon>Tylenchina</taxon>
        <taxon>Tylenchomorpha</taxon>
        <taxon>Aphelenchoidea</taxon>
        <taxon>Aphelenchoididae</taxon>
        <taxon>Bursaphelenchus</taxon>
    </lineage>
</organism>
<dbReference type="InterPro" id="IPR056773">
    <property type="entry name" value="WHD_ORC2"/>
</dbReference>
<comment type="subunit">
    <text evidence="6">Component of the origin recognition complex (ORC).</text>
</comment>
<evidence type="ECO:0000259" key="8">
    <source>
        <dbReference type="Pfam" id="PF24882"/>
    </source>
</evidence>
<feature type="domain" description="Origin recognition complex subunit 2 RecA-like" evidence="7">
    <location>
        <begin position="42"/>
        <end position="196"/>
    </location>
</feature>
<dbReference type="GO" id="GO:0006260">
    <property type="term" value="P:DNA replication"/>
    <property type="evidence" value="ECO:0007669"/>
    <property type="project" value="UniProtKB-UniRule"/>
</dbReference>
<comment type="similarity">
    <text evidence="2 6">Belongs to the ORC2 family.</text>
</comment>
<protein>
    <recommendedName>
        <fullName evidence="3 6">Origin recognition complex subunit 2</fullName>
    </recommendedName>
</protein>
<feature type="domain" description="Origin recognition complex subunit 2 winged-helix" evidence="8">
    <location>
        <begin position="259"/>
        <end position="303"/>
    </location>
</feature>
<evidence type="ECO:0000256" key="4">
    <source>
        <dbReference type="ARBA" id="ARBA00022705"/>
    </source>
</evidence>
<evidence type="ECO:0000256" key="5">
    <source>
        <dbReference type="ARBA" id="ARBA00023242"/>
    </source>
</evidence>
<dbReference type="AlphaFoldDB" id="A0A811K6E8"/>
<comment type="caution">
    <text evidence="9">The sequence shown here is derived from an EMBL/GenBank/DDBJ whole genome shotgun (WGS) entry which is preliminary data.</text>
</comment>
<comment type="subcellular location">
    <subcellularLocation>
        <location evidence="1 6">Nucleus</location>
    </subcellularLocation>
</comment>
<proteinExistence type="inferred from homology"/>
<dbReference type="OrthoDB" id="20198at2759"/>
<dbReference type="Proteomes" id="UP000783686">
    <property type="component" value="Unassembled WGS sequence"/>
</dbReference>
<dbReference type="PANTHER" id="PTHR14052:SF0">
    <property type="entry name" value="ORIGIN RECOGNITION COMPLEX SUBUNIT 2"/>
    <property type="match status" value="1"/>
</dbReference>
<dbReference type="PANTHER" id="PTHR14052">
    <property type="entry name" value="ORIGIN RECOGNITION COMPLEX SUBUNIT 2"/>
    <property type="match status" value="1"/>
</dbReference>
<evidence type="ECO:0000256" key="6">
    <source>
        <dbReference type="RuleBase" id="RU368084"/>
    </source>
</evidence>
<reference evidence="9" key="1">
    <citation type="submission" date="2020-09" db="EMBL/GenBank/DDBJ databases">
        <authorList>
            <person name="Kikuchi T."/>
        </authorList>
    </citation>
    <scope>NUCLEOTIDE SEQUENCE</scope>
    <source>
        <strain evidence="9">SH1</strain>
    </source>
</reference>
<evidence type="ECO:0000256" key="3">
    <source>
        <dbReference type="ARBA" id="ARBA00019080"/>
    </source>
</evidence>
<comment type="function">
    <text evidence="6">Component of the origin recognition complex (ORC) that binds origins of replication. DNA-binding is ATP-dependent. ORC is required to assemble the pre-replication complex necessary to initiate DNA replication.</text>
</comment>
<dbReference type="GO" id="GO:0003688">
    <property type="term" value="F:DNA replication origin binding"/>
    <property type="evidence" value="ECO:0007669"/>
    <property type="project" value="UniProtKB-UniRule"/>
</dbReference>
<dbReference type="Pfam" id="PF24882">
    <property type="entry name" value="WHD_ORC2"/>
    <property type="match status" value="1"/>
</dbReference>
<gene>
    <name evidence="9" type="ORF">BOKJ2_LOCUS3774</name>
</gene>
<evidence type="ECO:0000313" key="9">
    <source>
        <dbReference type="EMBL" id="CAD5211598.1"/>
    </source>
</evidence>
<dbReference type="InterPro" id="IPR007220">
    <property type="entry name" value="ORC2"/>
</dbReference>
<dbReference type="Pfam" id="PF04084">
    <property type="entry name" value="RecA-like_ORC2"/>
    <property type="match status" value="1"/>
</dbReference>
<accession>A0A811K6E8</accession>
<keyword evidence="10" id="KW-1185">Reference proteome</keyword>
<dbReference type="Proteomes" id="UP000614601">
    <property type="component" value="Unassembled WGS sequence"/>
</dbReference>